<comment type="caution">
    <text evidence="1">The sequence shown here is derived from an EMBL/GenBank/DDBJ whole genome shotgun (WGS) entry which is preliminary data.</text>
</comment>
<dbReference type="Proteomes" id="UP000031737">
    <property type="component" value="Unassembled WGS sequence"/>
</dbReference>
<sequence length="363" mass="39474">MDDALIPKLLRLVRNGRTPLKGCEVFIFGNLQMLDLGPCFVDEEALQAHRFKNGMAPKVALVVSVKGAVAEIWRFQDYRVASVMSPNSKAPFPTAASQGVVITEQQWNSLEILIRVIFAYLRIHEIFVDIADIDASDIVLRLVVDMDELPRLEKDSCVRKLWAVEGLVSVSVTYNRLWRAFLKRGENKVMVNNAAATVKGETIAEQRVGTALVPCSESVGSGRSVPTPHFAPGPLPSSVGSSFLLQKWPKSPTLALSDFSLPLTSTAVADSSYSCYKTPSQGAVAAAVAAHGTRTPAVCGYTFASVPTFAAHTTDSPSDRESDTTSSQEQLHELLEICEVSLHEATISIQEVLAILEKKPLYS</sequence>
<name>A0A061J5R2_TRYRA</name>
<gene>
    <name evidence="1" type="ORF">TRSC58_03677</name>
</gene>
<evidence type="ECO:0000313" key="2">
    <source>
        <dbReference type="Proteomes" id="UP000031737"/>
    </source>
</evidence>
<dbReference type="AlphaFoldDB" id="A0A061J5R2"/>
<proteinExistence type="predicted"/>
<accession>A0A061J5R2</accession>
<reference evidence="1 2" key="1">
    <citation type="submission" date="2013-07" db="EMBL/GenBank/DDBJ databases">
        <authorList>
            <person name="Stoco P.H."/>
            <person name="Wagner G."/>
            <person name="Gerber A."/>
            <person name="Zaha A."/>
            <person name="Thompson C."/>
            <person name="Bartholomeu D.C."/>
            <person name="Luckemeyer D.D."/>
            <person name="Bahia D."/>
            <person name="Loreto E."/>
            <person name="Prestes E.B."/>
            <person name="Lima F.M."/>
            <person name="Rodrigues-Luiz G."/>
            <person name="Vallejo G.A."/>
            <person name="Filho J.F."/>
            <person name="Monteiro K.M."/>
            <person name="Tyler K.M."/>
            <person name="de Almeida L.G."/>
            <person name="Ortiz M.F."/>
            <person name="Siervo M.A."/>
            <person name="de Moraes M.H."/>
            <person name="Cunha O.L."/>
            <person name="Mendonca-Neto R."/>
            <person name="Silva R."/>
            <person name="Teixeira S.M."/>
            <person name="Murta S.M."/>
            <person name="Sincero T.C."/>
            <person name="Mendes T.A."/>
            <person name="Urmenyi T.P."/>
            <person name="Silva V.G."/>
            <person name="da Rocha W.D."/>
            <person name="Andersson B."/>
            <person name="Romanha A.J."/>
            <person name="Steindel M."/>
            <person name="de Vasconcelos A.T."/>
            <person name="Grisard E.C."/>
        </authorList>
    </citation>
    <scope>NUCLEOTIDE SEQUENCE [LARGE SCALE GENOMIC DNA]</scope>
    <source>
        <strain evidence="1 2">SC58</strain>
    </source>
</reference>
<protein>
    <submittedName>
        <fullName evidence="1">Uncharacterized protein</fullName>
    </submittedName>
</protein>
<organism evidence="1 2">
    <name type="scientific">Trypanosoma rangeli SC58</name>
    <dbReference type="NCBI Taxonomy" id="429131"/>
    <lineage>
        <taxon>Eukaryota</taxon>
        <taxon>Discoba</taxon>
        <taxon>Euglenozoa</taxon>
        <taxon>Kinetoplastea</taxon>
        <taxon>Metakinetoplastina</taxon>
        <taxon>Trypanosomatida</taxon>
        <taxon>Trypanosomatidae</taxon>
        <taxon>Trypanosoma</taxon>
        <taxon>Herpetosoma</taxon>
    </lineage>
</organism>
<dbReference type="OrthoDB" id="242695at2759"/>
<dbReference type="VEuPathDB" id="TriTrypDB:TRSC58_03677"/>
<evidence type="ECO:0000313" key="1">
    <source>
        <dbReference type="EMBL" id="ESL08617.1"/>
    </source>
</evidence>
<dbReference type="EMBL" id="AUPL01003677">
    <property type="protein sequence ID" value="ESL08617.1"/>
    <property type="molecule type" value="Genomic_DNA"/>
</dbReference>
<keyword evidence="2" id="KW-1185">Reference proteome</keyword>